<dbReference type="Pfam" id="PF01261">
    <property type="entry name" value="AP_endonuc_2"/>
    <property type="match status" value="1"/>
</dbReference>
<dbReference type="PANTHER" id="PTHR12110">
    <property type="entry name" value="HYDROXYPYRUVATE ISOMERASE"/>
    <property type="match status" value="1"/>
</dbReference>
<evidence type="ECO:0000313" key="3">
    <source>
        <dbReference type="Proteomes" id="UP001494902"/>
    </source>
</evidence>
<protein>
    <submittedName>
        <fullName evidence="2">TIM barrel protein</fullName>
    </submittedName>
</protein>
<comment type="caution">
    <text evidence="2">The sequence shown here is derived from an EMBL/GenBank/DDBJ whole genome shotgun (WGS) entry which is preliminary data.</text>
</comment>
<dbReference type="PANTHER" id="PTHR12110:SF53">
    <property type="entry name" value="BLR5974 PROTEIN"/>
    <property type="match status" value="1"/>
</dbReference>
<keyword evidence="3" id="KW-1185">Reference proteome</keyword>
<evidence type="ECO:0000259" key="1">
    <source>
        <dbReference type="Pfam" id="PF01261"/>
    </source>
</evidence>
<evidence type="ECO:0000313" key="2">
    <source>
        <dbReference type="EMBL" id="MEQ3553759.1"/>
    </source>
</evidence>
<dbReference type="SUPFAM" id="SSF51658">
    <property type="entry name" value="Xylose isomerase-like"/>
    <property type="match status" value="1"/>
</dbReference>
<feature type="domain" description="Xylose isomerase-like TIM barrel" evidence="1">
    <location>
        <begin position="56"/>
        <end position="288"/>
    </location>
</feature>
<sequence>MNTLSVSSYSLREQLGPIDLSAVAPDGREIRFATEYPRLIALTEFPRLAADRFAVTAVETVAFQFAGVDDPELDRFAAEAVAAGATLLNVAVDDGDLLADDPARRADDIAALTAWIDRCAELGSVFVRVNPGSPLSPNHGSTPPDHLVEALARLGSYARERGVRLLVENHGGRSSDAVWMNRLLDAVGPENLGLLLDLGNFDVIMAPMMAPLTGGPAGPLPGPAELEPVYEGIDALAGRAELVHVKAHEVADDGAIGLVDLPRALGILARHGYRGPLTIEYEGTGGDPWSKIRQILDLTAAMAPATD</sequence>
<dbReference type="Gene3D" id="3.20.20.150">
    <property type="entry name" value="Divalent-metal-dependent TIM barrel enzymes"/>
    <property type="match status" value="1"/>
</dbReference>
<dbReference type="Proteomes" id="UP001494902">
    <property type="component" value="Unassembled WGS sequence"/>
</dbReference>
<accession>A0ABV1KIJ9</accession>
<dbReference type="EMBL" id="JBEDNQ010000011">
    <property type="protein sequence ID" value="MEQ3553759.1"/>
    <property type="molecule type" value="Genomic_DNA"/>
</dbReference>
<reference evidence="2 3" key="1">
    <citation type="submission" date="2024-03" db="EMBL/GenBank/DDBJ databases">
        <title>Draft genome sequence of Pseudonocardia nematodicida JCM 31783.</title>
        <authorList>
            <person name="Butdee W."/>
            <person name="Duangmal K."/>
        </authorList>
    </citation>
    <scope>NUCLEOTIDE SEQUENCE [LARGE SCALE GENOMIC DNA]</scope>
    <source>
        <strain evidence="2 3">JCM 31783</strain>
    </source>
</reference>
<dbReference type="RefSeq" id="WP_349300817.1">
    <property type="nucleotide sequence ID" value="NZ_JBEDNQ010000011.1"/>
</dbReference>
<dbReference type="InterPro" id="IPR036237">
    <property type="entry name" value="Xyl_isomerase-like_sf"/>
</dbReference>
<dbReference type="InterPro" id="IPR013022">
    <property type="entry name" value="Xyl_isomerase-like_TIM-brl"/>
</dbReference>
<dbReference type="InterPro" id="IPR050312">
    <property type="entry name" value="IolE/XylAMocC-like"/>
</dbReference>
<proteinExistence type="predicted"/>
<name>A0ABV1KIJ9_9PSEU</name>
<gene>
    <name evidence="2" type="ORF">WIS52_25070</name>
</gene>
<organism evidence="2 3">
    <name type="scientific">Pseudonocardia nematodicida</name>
    <dbReference type="NCBI Taxonomy" id="1206997"/>
    <lineage>
        <taxon>Bacteria</taxon>
        <taxon>Bacillati</taxon>
        <taxon>Actinomycetota</taxon>
        <taxon>Actinomycetes</taxon>
        <taxon>Pseudonocardiales</taxon>
        <taxon>Pseudonocardiaceae</taxon>
        <taxon>Pseudonocardia</taxon>
    </lineage>
</organism>